<sequence length="561" mass="62954">MVQKGQEKQFVFVGGPALTTKGDGIRSKLIQDGIREKKLQRRRIAVAEMNKLIKERTYPECICRLETNPLMRSRSIKAWEPSIEGPVADLLHCSFCSKYIRSRGPLLTGGSVQDIGSGHFDPMIPINGRISQLRVREILSFATLHIFPNLRPLATAELYQAWVFPFDDELRLYAFLWSSKYQENVLRLTYSAPEDPAGMKEQHSLKGLTLGALHQEINTYTGQKQIDSIIMCMLVLALNETAGERIYRDQSPFAPTFTGLHGLEIYGSRDPNPHHWKVMHELLGKYGGLESLRIFGLAWQVSLADLTNAVHTLRKPLYPLVDVYGQLLELDPPLVLFAPFGGGFSSTDGKLQTPGSGFKELLSLDPPVYKQIVTVLSNVGELSHVIHYMSMQPCGPRLLDLLADSRDLVHHRLFSLPDENDAAGQILQLNHQSADNSPEQSRELYLICRLAMHLYVTHVTFPVPRPAAVRGLLLQRLCPRLQAVSGQGVSSALLLWCVSVALIASGGAENFDEIWILFKKLCRDLNMTSLDTLLNTLRTFAWVDSAVQHHYTRITKDFFCG</sequence>
<organism evidence="1 2">
    <name type="scientific">Aspergillus granulosus</name>
    <dbReference type="NCBI Taxonomy" id="176169"/>
    <lineage>
        <taxon>Eukaryota</taxon>
        <taxon>Fungi</taxon>
        <taxon>Dikarya</taxon>
        <taxon>Ascomycota</taxon>
        <taxon>Pezizomycotina</taxon>
        <taxon>Eurotiomycetes</taxon>
        <taxon>Eurotiomycetidae</taxon>
        <taxon>Eurotiales</taxon>
        <taxon>Aspergillaceae</taxon>
        <taxon>Aspergillus</taxon>
        <taxon>Aspergillus subgen. Nidulantes</taxon>
    </lineage>
</organism>
<evidence type="ECO:0000313" key="2">
    <source>
        <dbReference type="Proteomes" id="UP001610334"/>
    </source>
</evidence>
<protein>
    <submittedName>
        <fullName evidence="1">Uncharacterized protein</fullName>
    </submittedName>
</protein>
<gene>
    <name evidence="1" type="ORF">BJX63DRAFT_409940</name>
</gene>
<comment type="caution">
    <text evidence="1">The sequence shown here is derived from an EMBL/GenBank/DDBJ whole genome shotgun (WGS) entry which is preliminary data.</text>
</comment>
<dbReference type="PANTHER" id="PTHR37540:SF5">
    <property type="entry name" value="TRANSCRIPTION FACTOR DOMAIN-CONTAINING PROTEIN"/>
    <property type="match status" value="1"/>
</dbReference>
<dbReference type="Proteomes" id="UP001610334">
    <property type="component" value="Unassembled WGS sequence"/>
</dbReference>
<reference evidence="1 2" key="1">
    <citation type="submission" date="2024-07" db="EMBL/GenBank/DDBJ databases">
        <title>Section-level genome sequencing and comparative genomics of Aspergillus sections Usti and Cavernicolus.</title>
        <authorList>
            <consortium name="Lawrence Berkeley National Laboratory"/>
            <person name="Nybo J.L."/>
            <person name="Vesth T.C."/>
            <person name="Theobald S."/>
            <person name="Frisvad J.C."/>
            <person name="Larsen T.O."/>
            <person name="Kjaerboelling I."/>
            <person name="Rothschild-Mancinelli K."/>
            <person name="Lyhne E.K."/>
            <person name="Kogle M.E."/>
            <person name="Barry K."/>
            <person name="Clum A."/>
            <person name="Na H."/>
            <person name="Ledsgaard L."/>
            <person name="Lin J."/>
            <person name="Lipzen A."/>
            <person name="Kuo A."/>
            <person name="Riley R."/>
            <person name="Mondo S."/>
            <person name="Labutti K."/>
            <person name="Haridas S."/>
            <person name="Pangalinan J."/>
            <person name="Salamov A.A."/>
            <person name="Simmons B.A."/>
            <person name="Magnuson J.K."/>
            <person name="Chen J."/>
            <person name="Drula E."/>
            <person name="Henrissat B."/>
            <person name="Wiebenga A."/>
            <person name="Lubbers R.J."/>
            <person name="Gomes A.C."/>
            <person name="Makela M.R."/>
            <person name="Stajich J."/>
            <person name="Grigoriev I.V."/>
            <person name="Mortensen U.H."/>
            <person name="De Vries R.P."/>
            <person name="Baker S.E."/>
            <person name="Andersen M.R."/>
        </authorList>
    </citation>
    <scope>NUCLEOTIDE SEQUENCE [LARGE SCALE GENOMIC DNA]</scope>
    <source>
        <strain evidence="1 2">CBS 588.65</strain>
    </source>
</reference>
<evidence type="ECO:0000313" key="1">
    <source>
        <dbReference type="EMBL" id="KAL2808226.1"/>
    </source>
</evidence>
<proteinExistence type="predicted"/>
<name>A0ABR4GYI4_9EURO</name>
<keyword evidence="2" id="KW-1185">Reference proteome</keyword>
<dbReference type="EMBL" id="JBFXLT010000118">
    <property type="protein sequence ID" value="KAL2808226.1"/>
    <property type="molecule type" value="Genomic_DNA"/>
</dbReference>
<dbReference type="PANTHER" id="PTHR37540">
    <property type="entry name" value="TRANSCRIPTION FACTOR (ACR-2), PUTATIVE-RELATED-RELATED"/>
    <property type="match status" value="1"/>
</dbReference>
<accession>A0ABR4GYI4</accession>